<dbReference type="AlphaFoldDB" id="A0AAW1LGB7"/>
<comment type="similarity">
    <text evidence="1">Belongs to the inositol polyphosphate 5-phosphatase family.</text>
</comment>
<keyword evidence="2" id="KW-0378">Hydrolase</keyword>
<proteinExistence type="inferred from homology"/>
<dbReference type="EMBL" id="JBDFQZ010000004">
    <property type="protein sequence ID" value="KAK9733095.1"/>
    <property type="molecule type" value="Genomic_DNA"/>
</dbReference>
<sequence>MSMKFEEERKSKSLIHKMFSAKERNRKSVKYTSVYSGFEQEVESLTSPGSEMATTQNVKNFKTFVATWNVGGRPPESGLNLDNFLQSENPSDIYILGFQEIVPLNAGNVLVLEDNEPAARWLALINQSLNGQKNLQFLRKATSLIGPKVNGTKSPKLTNTASGSLFFQKYSLKAVSKQFRTESKKRLKTCNCIYELEKRYNRDSCFRCQPGNISEDDMSSEEDDGPNGLVLPEVTNYSGHTQKYSLIVSKQMVGIYLTIWVKRELVQHISHMKTCLISRGIMGLGNKGCISVSMLLYSTSFCFICSHLASGEKEGDELRRNLDVIEILKNTHFQRRCKVPNSRVPERILEHDRIIWLGDLNYRIALSHTETLKLLKKRDWDALLSKDQLKIERELGRVFKGWREGLIKFAPTYKYSYNSDTYLGETDISPSKRRTPAWCDRILWKGDGIHQLSYERKDSSNYQFSDHRPVCATFYMEVSVACSMNFLKIGSEERHFS</sequence>
<dbReference type="PANTHER" id="PTHR45666">
    <property type="entry name" value="TYPE IV INOSITOL POLYPHOSPHATE 5-PHOSPHATASE 9"/>
    <property type="match status" value="1"/>
</dbReference>
<dbReference type="GO" id="GO:0046856">
    <property type="term" value="P:phosphatidylinositol dephosphorylation"/>
    <property type="evidence" value="ECO:0007669"/>
    <property type="project" value="InterPro"/>
</dbReference>
<dbReference type="EMBL" id="JBDFQZ010000004">
    <property type="protein sequence ID" value="KAK9733096.1"/>
    <property type="molecule type" value="Genomic_DNA"/>
</dbReference>
<accession>A0AAW1LGB7</accession>
<dbReference type="SMART" id="SM00128">
    <property type="entry name" value="IPPc"/>
    <property type="match status" value="1"/>
</dbReference>
<comment type="caution">
    <text evidence="4">The sequence shown here is derived from an EMBL/GenBank/DDBJ whole genome shotgun (WGS) entry which is preliminary data.</text>
</comment>
<dbReference type="Proteomes" id="UP001443914">
    <property type="component" value="Unassembled WGS sequence"/>
</dbReference>
<reference evidence="4 5" key="1">
    <citation type="submission" date="2024-03" db="EMBL/GenBank/DDBJ databases">
        <title>WGS assembly of Saponaria officinalis var. Norfolk2.</title>
        <authorList>
            <person name="Jenkins J."/>
            <person name="Shu S."/>
            <person name="Grimwood J."/>
            <person name="Barry K."/>
            <person name="Goodstein D."/>
            <person name="Schmutz J."/>
            <person name="Leebens-Mack J."/>
            <person name="Osbourn A."/>
        </authorList>
    </citation>
    <scope>NUCLEOTIDE SEQUENCE [LARGE SCALE GENOMIC DNA]</scope>
    <source>
        <strain evidence="5">cv. Norfolk2</strain>
        <strain evidence="4">JIC</strain>
        <tissue evidence="4">Leaf</tissue>
    </source>
</reference>
<dbReference type="GO" id="GO:0004439">
    <property type="term" value="F:phosphatidylinositol-4,5-bisphosphate 5-phosphatase activity"/>
    <property type="evidence" value="ECO:0007669"/>
    <property type="project" value="TreeGrafter"/>
</dbReference>
<evidence type="ECO:0000259" key="3">
    <source>
        <dbReference type="SMART" id="SM00128"/>
    </source>
</evidence>
<keyword evidence="5" id="KW-1185">Reference proteome</keyword>
<gene>
    <name evidence="4" type="ORF">RND81_04G043000</name>
</gene>
<evidence type="ECO:0000256" key="1">
    <source>
        <dbReference type="ARBA" id="ARBA00010768"/>
    </source>
</evidence>
<dbReference type="Gene3D" id="3.60.10.10">
    <property type="entry name" value="Endonuclease/exonuclease/phosphatase"/>
    <property type="match status" value="1"/>
</dbReference>
<name>A0AAW1LGB7_SAPOF</name>
<dbReference type="InterPro" id="IPR045849">
    <property type="entry name" value="IP5P_plant"/>
</dbReference>
<protein>
    <recommendedName>
        <fullName evidence="3">Inositol polyphosphate-related phosphatase domain-containing protein</fullName>
    </recommendedName>
</protein>
<evidence type="ECO:0000313" key="5">
    <source>
        <dbReference type="Proteomes" id="UP001443914"/>
    </source>
</evidence>
<dbReference type="SUPFAM" id="SSF56219">
    <property type="entry name" value="DNase I-like"/>
    <property type="match status" value="1"/>
</dbReference>
<evidence type="ECO:0000313" key="4">
    <source>
        <dbReference type="EMBL" id="KAK9733095.1"/>
    </source>
</evidence>
<organism evidence="4 5">
    <name type="scientific">Saponaria officinalis</name>
    <name type="common">Common soapwort</name>
    <name type="synonym">Lychnis saponaria</name>
    <dbReference type="NCBI Taxonomy" id="3572"/>
    <lineage>
        <taxon>Eukaryota</taxon>
        <taxon>Viridiplantae</taxon>
        <taxon>Streptophyta</taxon>
        <taxon>Embryophyta</taxon>
        <taxon>Tracheophyta</taxon>
        <taxon>Spermatophyta</taxon>
        <taxon>Magnoliopsida</taxon>
        <taxon>eudicotyledons</taxon>
        <taxon>Gunneridae</taxon>
        <taxon>Pentapetalae</taxon>
        <taxon>Caryophyllales</taxon>
        <taxon>Caryophyllaceae</taxon>
        <taxon>Caryophylleae</taxon>
        <taxon>Saponaria</taxon>
    </lineage>
</organism>
<evidence type="ECO:0000256" key="2">
    <source>
        <dbReference type="ARBA" id="ARBA00022801"/>
    </source>
</evidence>
<dbReference type="Pfam" id="PF22669">
    <property type="entry name" value="Exo_endo_phos2"/>
    <property type="match status" value="1"/>
</dbReference>
<dbReference type="GO" id="GO:0034485">
    <property type="term" value="F:phosphatidylinositol-3,4,5-trisphosphate 5-phosphatase activity"/>
    <property type="evidence" value="ECO:0007669"/>
    <property type="project" value="TreeGrafter"/>
</dbReference>
<dbReference type="PANTHER" id="PTHR45666:SF20">
    <property type="entry name" value="TYPE I INOSITOL POLYPHOSPHATE 5-PHOSPHATASE 10"/>
    <property type="match status" value="1"/>
</dbReference>
<dbReference type="InterPro" id="IPR036691">
    <property type="entry name" value="Endo/exonu/phosph_ase_sf"/>
</dbReference>
<dbReference type="GO" id="GO:0004445">
    <property type="term" value="F:inositol-polyphosphate 5-phosphatase activity"/>
    <property type="evidence" value="ECO:0007669"/>
    <property type="project" value="InterPro"/>
</dbReference>
<feature type="domain" description="Inositol polyphosphate-related phosphatase" evidence="3">
    <location>
        <begin position="59"/>
        <end position="482"/>
    </location>
</feature>
<dbReference type="InterPro" id="IPR000300">
    <property type="entry name" value="IPPc"/>
</dbReference>
<dbReference type="EMBL" id="JBDFQZ010000004">
    <property type="protein sequence ID" value="KAK9733094.1"/>
    <property type="molecule type" value="Genomic_DNA"/>
</dbReference>